<keyword evidence="8" id="KW-1185">Reference proteome</keyword>
<dbReference type="HOGENOM" id="CLU_002365_0_0_1"/>
<dbReference type="OrthoDB" id="343070at2759"/>
<feature type="domain" description="NUA/TPR/MLP1-2-like" evidence="6">
    <location>
        <begin position="433"/>
        <end position="535"/>
    </location>
</feature>
<dbReference type="eggNOG" id="KOG4674">
    <property type="taxonomic scope" value="Eukaryota"/>
</dbReference>
<feature type="coiled-coil region" evidence="4">
    <location>
        <begin position="1501"/>
        <end position="1528"/>
    </location>
</feature>
<dbReference type="GO" id="GO:0006406">
    <property type="term" value="P:mRNA export from nucleus"/>
    <property type="evidence" value="ECO:0007669"/>
    <property type="project" value="TreeGrafter"/>
</dbReference>
<sequence length="1735" mass="201825">MVNLNNLATSLEVTATDLETIEPTVLEKINAKLLSSEQEKDRLNATIDNFKSKMSSQFDTVKNDLELLQKEKELLIQDKKQLESKCIQWEQQYAQHQDISKTDLASDDVIKENETFKRDHQLLTSDLMNLSKKLSSCDAALEKKSTAYLELQNDNIDIRTQLNNFKSETKGLKSKYERKVKDFEELKNAYSSMKTYEETSRKELSEMSNKFYTLKTSSSNELRNAKDALHSLEKQYELLLEENKAFKERNNELTTTVSDELFKKKSLENDLNELKESFTREMTLTQHENDLLKEHIEYLKNTTKETTGGTSTLEKDRLLHELVDIKKSLEKSELENVHLNDFIEQYLTENEESTSDNELVLLKEQLIKEKRQKDYLQEQVELFVIELENQLPTVNSLKDRNQTLEQELMQITGLLEETERESDIRIKELTTENRRLKEQTENINVLMSQRVDLAHQVQFLLLNLDLKKHQQHLLTPDEITFLRKIIKSRNSQNDSDSQKIISERLVKFHDISVLQKQNMELLTTTRNLAEQLESSDTKSVQKITRNESKEKIAKLQESINGLTSKLEKLQKEKDAYKLLSLQNTGEQTPTEELRSQLQKKEEQLTKLERMSSLDSHLAEEKAKVLNQSIIKLKKEKYDLNNAIIKETSQRAIAEKKSKMLEDSLELLHKKYDLAVKKYEHYETLLNDHNAENIKHSRENETTQAKISILQKEIESYKQNLLQYSKDNENTLSKLAAATQEKETLGSRLSTVKNELEQKINLMQERETYYKEHDSISERLLKKSKIQLEDKIKEVKDFEAKKNSQINWYQKRLDSLTTTNDKLQVELNKELTKINIQRLKISDLEKTLSQNTNGSSSLPRVDQDFEKLKNELKEKQLEINQYRDLLNLAEETKNRLQKDLNKQRQIVDDAMEGKEQLDQQLAELTQECSSMNSLLQKQKAKCEDDQKIIQDKATETENLKNSLSSLENKITTLENEMVEKTKSFEEKENTYKEQLHKLSESSTLIEKMEAENKAYKTSLDGLKANIAAYEDAISAYRQKLLDEKFNHELQVDEFKETIDNLNFQIHIQKGKRSFITSEGSTTSNDTDETVVNDTSDKNELILALRRERDGLDIKLDISQREVYSLREQVENLKNSLDETRQSFKGLESEVSGEMTTTEQHKEAVKQLNELNTLKETNEQLQQKLRENDKENNIIHTKLELLKNEMNPLKDKVERLKNSIMEKDQQLTLLSEENERWKLRSREILMKRQQVDLEEHNKLMEELSTLKTQLDTKTKDNEDLNDRFNRLKKQAHEKLDAAKAQNASLTAEITDLIDAKSKLEIDLDEERKRIQEVESQLKQKPDNPDVITALEKELSDSVENSKKIEENLQETVNSSLELNKKLTEEVNSLKSQLETLKNQNGVISVADGSAINSETIAHLKESFEVEKTELITTLKEEFKKQLEEEKKKLLEEKEKEYYDSKPTGGSEPIDIEKMKSEWEEKQEEIIMQRIADAEENLKKRIRLPSEEKINRVIEKRRKELEEEYEKKLKRQGLTTETAIEEELRKEVERELRVKFDNELAEVKKKAFLEGKQQSQMKTTLLERKLSKLESQASPSRTPDLESSQKENTEGATKTTLGPSKINLLPFSMSNTDDSIEKQVPQGEKVLQINRRSLEPSFGSSNPFTLPTQNKPAFLFASNNHSQTKKQDGLPINKSPFQTTLFAPFSSKTTTPNGTPTLKRSVEEVDNDDNKDTKKIKD</sequence>
<name>G0VHM6_NAUCA</name>
<dbReference type="InParanoid" id="G0VHM6"/>
<feature type="compositionally biased region" description="Basic and acidic residues" evidence="5">
    <location>
        <begin position="1717"/>
        <end position="1735"/>
    </location>
</feature>
<evidence type="ECO:0000256" key="5">
    <source>
        <dbReference type="SAM" id="MobiDB-lite"/>
    </source>
</evidence>
<dbReference type="GO" id="GO:0017056">
    <property type="term" value="F:structural constituent of nuclear pore"/>
    <property type="evidence" value="ECO:0007669"/>
    <property type="project" value="TreeGrafter"/>
</dbReference>
<dbReference type="STRING" id="1064592.G0VHM6"/>
<dbReference type="OMA" id="DITIMQD"/>
<dbReference type="GO" id="GO:0005643">
    <property type="term" value="C:nuclear pore"/>
    <property type="evidence" value="ECO:0007669"/>
    <property type="project" value="TreeGrafter"/>
</dbReference>
<feature type="coiled-coil region" evidence="4">
    <location>
        <begin position="215"/>
        <end position="277"/>
    </location>
</feature>
<feature type="coiled-coil region" evidence="4">
    <location>
        <begin position="545"/>
        <end position="610"/>
    </location>
</feature>
<evidence type="ECO:0000256" key="4">
    <source>
        <dbReference type="SAM" id="Coils"/>
    </source>
</evidence>
<comment type="subcellular location">
    <subcellularLocation>
        <location evidence="1">Nucleus</location>
    </subcellularLocation>
</comment>
<evidence type="ECO:0000313" key="7">
    <source>
        <dbReference type="EMBL" id="CCC70910.1"/>
    </source>
</evidence>
<dbReference type="EMBL" id="HE576758">
    <property type="protein sequence ID" value="CCC70910.1"/>
    <property type="molecule type" value="Genomic_DNA"/>
</dbReference>
<gene>
    <name evidence="7" type="primary">NCAS0G00230</name>
    <name evidence="7" type="ordered locus">NCAS_0G00230</name>
</gene>
<feature type="region of interest" description="Disordered" evidence="5">
    <location>
        <begin position="1563"/>
        <end position="1638"/>
    </location>
</feature>
<feature type="coiled-coil region" evidence="4">
    <location>
        <begin position="699"/>
        <end position="754"/>
    </location>
</feature>
<evidence type="ECO:0000256" key="3">
    <source>
        <dbReference type="ARBA" id="ARBA00023242"/>
    </source>
</evidence>
<reference evidence="7 8" key="1">
    <citation type="journal article" date="2011" name="Proc. Natl. Acad. Sci. U.S.A.">
        <title>Evolutionary erosion of yeast sex chromosomes by mating-type switching accidents.</title>
        <authorList>
            <person name="Gordon J.L."/>
            <person name="Armisen D."/>
            <person name="Proux-Wera E."/>
            <person name="Oheigeartaigh S.S."/>
            <person name="Byrne K.P."/>
            <person name="Wolfe K.H."/>
        </authorList>
    </citation>
    <scope>NUCLEOTIDE SEQUENCE [LARGE SCALE GENOMIC DNA]</scope>
    <source>
        <strain evidence="8">ATCC 76901 / BCRC 22586 / CBS 4309 / NBRC 1992 / NRRL Y-12630</strain>
    </source>
</reference>
<dbReference type="Gene3D" id="1.10.287.2610">
    <property type="match status" value="1"/>
</dbReference>
<evidence type="ECO:0000256" key="1">
    <source>
        <dbReference type="ARBA" id="ARBA00004123"/>
    </source>
</evidence>
<feature type="region of interest" description="Disordered" evidence="5">
    <location>
        <begin position="1679"/>
        <end position="1735"/>
    </location>
</feature>
<proteinExistence type="predicted"/>
<feature type="coiled-coil region" evidence="4">
    <location>
        <begin position="26"/>
        <end position="99"/>
    </location>
</feature>
<accession>G0VHM6</accession>
<feature type="coiled-coil region" evidence="4">
    <location>
        <begin position="359"/>
        <end position="449"/>
    </location>
</feature>
<keyword evidence="3" id="KW-0539">Nucleus</keyword>
<feature type="coiled-coil region" evidence="4">
    <location>
        <begin position="1114"/>
        <end position="1397"/>
    </location>
</feature>
<dbReference type="InterPro" id="IPR057974">
    <property type="entry name" value="NUA/TPR/MLP1-2-like_dom"/>
</dbReference>
<evidence type="ECO:0000313" key="8">
    <source>
        <dbReference type="Proteomes" id="UP000001640"/>
    </source>
</evidence>
<dbReference type="GeneID" id="96904576"/>
<dbReference type="PANTHER" id="PTHR18898">
    <property type="entry name" value="NUCLEOPROTEIN TPR-RELATED"/>
    <property type="match status" value="1"/>
</dbReference>
<feature type="coiled-coil region" evidence="4">
    <location>
        <begin position="780"/>
        <end position="832"/>
    </location>
</feature>
<feature type="compositionally biased region" description="Polar residues" evidence="5">
    <location>
        <begin position="1692"/>
        <end position="1715"/>
    </location>
</feature>
<feature type="coiled-coil region" evidence="4">
    <location>
        <begin position="857"/>
        <end position="1038"/>
    </location>
</feature>
<reference key="2">
    <citation type="submission" date="2011-08" db="EMBL/GenBank/DDBJ databases">
        <title>Genome sequence of Naumovozyma castellii.</title>
        <authorList>
            <person name="Gordon J.L."/>
            <person name="Armisen D."/>
            <person name="Proux-Wera E."/>
            <person name="OhEigeartaigh S.S."/>
            <person name="Byrne K.P."/>
            <person name="Wolfe K.H."/>
        </authorList>
    </citation>
    <scope>NUCLEOTIDE SEQUENCE</scope>
    <source>
        <strain>Type strain:CBS 4309</strain>
    </source>
</reference>
<dbReference type="Proteomes" id="UP000001640">
    <property type="component" value="Chromosome 7"/>
</dbReference>
<dbReference type="FunCoup" id="G0VHM6">
    <property type="interactions" value="1221"/>
</dbReference>
<dbReference type="PANTHER" id="PTHR18898:SF2">
    <property type="entry name" value="NUCLEOPROTEIN TPR"/>
    <property type="match status" value="1"/>
</dbReference>
<dbReference type="SUPFAM" id="SSF57997">
    <property type="entry name" value="Tropomyosin"/>
    <property type="match status" value="1"/>
</dbReference>
<dbReference type="RefSeq" id="XP_003677263.1">
    <property type="nucleotide sequence ID" value="XM_003677215.1"/>
</dbReference>
<protein>
    <recommendedName>
        <fullName evidence="6">NUA/TPR/MLP1-2-like domain-containing protein</fullName>
    </recommendedName>
</protein>
<feature type="compositionally biased region" description="Basic and acidic residues" evidence="5">
    <location>
        <begin position="1596"/>
        <end position="1606"/>
    </location>
</feature>
<dbReference type="KEGG" id="ncs:NCAS_0G00230"/>
<keyword evidence="2 4" id="KW-0175">Coiled coil</keyword>
<organism evidence="7 8">
    <name type="scientific">Naumovozyma castellii</name>
    <name type="common">Yeast</name>
    <name type="synonym">Saccharomyces castellii</name>
    <dbReference type="NCBI Taxonomy" id="27288"/>
    <lineage>
        <taxon>Eukaryota</taxon>
        <taxon>Fungi</taxon>
        <taxon>Dikarya</taxon>
        <taxon>Ascomycota</taxon>
        <taxon>Saccharomycotina</taxon>
        <taxon>Saccharomycetes</taxon>
        <taxon>Saccharomycetales</taxon>
        <taxon>Saccharomycetaceae</taxon>
        <taxon>Naumovozyma</taxon>
    </lineage>
</organism>
<evidence type="ECO:0000259" key="6">
    <source>
        <dbReference type="Pfam" id="PF25785"/>
    </source>
</evidence>
<evidence type="ECO:0000256" key="2">
    <source>
        <dbReference type="ARBA" id="ARBA00023054"/>
    </source>
</evidence>
<dbReference type="Pfam" id="PF25785">
    <property type="entry name" value="TPR"/>
    <property type="match status" value="1"/>
</dbReference>